<dbReference type="Proteomes" id="UP001230188">
    <property type="component" value="Unassembled WGS sequence"/>
</dbReference>
<dbReference type="GO" id="GO:0097730">
    <property type="term" value="C:non-motile cilium"/>
    <property type="evidence" value="ECO:0007669"/>
    <property type="project" value="InterPro"/>
</dbReference>
<dbReference type="Gene3D" id="1.10.238.10">
    <property type="entry name" value="EF-hand"/>
    <property type="match status" value="7"/>
</dbReference>
<feature type="domain" description="EF-hand" evidence="3">
    <location>
        <begin position="1606"/>
        <end position="1634"/>
    </location>
</feature>
<accession>A0AAD7UHQ4</accession>
<dbReference type="InterPro" id="IPR029775">
    <property type="entry name" value="NPHP4"/>
</dbReference>
<feature type="domain" description="EF-hand" evidence="3">
    <location>
        <begin position="1161"/>
        <end position="1196"/>
    </location>
</feature>
<dbReference type="GO" id="GO:0005856">
    <property type="term" value="C:cytoskeleton"/>
    <property type="evidence" value="ECO:0007669"/>
    <property type="project" value="InterPro"/>
</dbReference>
<feature type="domain" description="EF-hand" evidence="3">
    <location>
        <begin position="1023"/>
        <end position="1050"/>
    </location>
</feature>
<dbReference type="GO" id="GO:0005509">
    <property type="term" value="F:calcium ion binding"/>
    <property type="evidence" value="ECO:0007669"/>
    <property type="project" value="InterPro"/>
</dbReference>
<dbReference type="Pfam" id="PF26015">
    <property type="entry name" value="Ig_NPH4_3rd"/>
    <property type="match status" value="1"/>
</dbReference>
<dbReference type="InterPro" id="IPR002048">
    <property type="entry name" value="EF_hand_dom"/>
</dbReference>
<feature type="compositionally biased region" description="Pro residues" evidence="2">
    <location>
        <begin position="522"/>
        <end position="533"/>
    </location>
</feature>
<feature type="compositionally biased region" description="Low complexity" evidence="2">
    <location>
        <begin position="918"/>
        <end position="927"/>
    </location>
</feature>
<evidence type="ECO:0000313" key="5">
    <source>
        <dbReference type="Proteomes" id="UP001230188"/>
    </source>
</evidence>
<dbReference type="Pfam" id="PF26186">
    <property type="entry name" value="NPHP4_C2_3rd"/>
    <property type="match status" value="1"/>
</dbReference>
<dbReference type="InterPro" id="IPR058685">
    <property type="entry name" value="Ig_NPHP4_4th"/>
</dbReference>
<dbReference type="SUPFAM" id="SSF47473">
    <property type="entry name" value="EF-hand"/>
    <property type="match status" value="4"/>
</dbReference>
<feature type="domain" description="EF-hand" evidence="3">
    <location>
        <begin position="1251"/>
        <end position="1286"/>
    </location>
</feature>
<evidence type="ECO:0000259" key="3">
    <source>
        <dbReference type="PROSITE" id="PS50222"/>
    </source>
</evidence>
<feature type="region of interest" description="Disordered" evidence="2">
    <location>
        <begin position="809"/>
        <end position="847"/>
    </location>
</feature>
<dbReference type="Pfam" id="PF26189">
    <property type="entry name" value="Ig_NPHP4_2nd"/>
    <property type="match status" value="1"/>
</dbReference>
<dbReference type="InterPro" id="IPR058765">
    <property type="entry name" value="NPHP4_C2-like"/>
</dbReference>
<dbReference type="CDD" id="cd00051">
    <property type="entry name" value="EFh"/>
    <property type="match status" value="2"/>
</dbReference>
<evidence type="ECO:0000256" key="2">
    <source>
        <dbReference type="SAM" id="MobiDB-lite"/>
    </source>
</evidence>
<dbReference type="PROSITE" id="PS50222">
    <property type="entry name" value="EF_HAND_2"/>
    <property type="match status" value="11"/>
</dbReference>
<dbReference type="InterPro" id="IPR011992">
    <property type="entry name" value="EF-hand-dom_pair"/>
</dbReference>
<feature type="domain" description="EF-hand" evidence="3">
    <location>
        <begin position="1111"/>
        <end position="1146"/>
    </location>
</feature>
<dbReference type="GO" id="GO:0090090">
    <property type="term" value="P:negative regulation of canonical Wnt signaling pathway"/>
    <property type="evidence" value="ECO:0007669"/>
    <property type="project" value="InterPro"/>
</dbReference>
<comment type="caution">
    <text evidence="4">The sequence shown here is derived from an EMBL/GenBank/DDBJ whole genome shotgun (WGS) entry which is preliminary data.</text>
</comment>
<protein>
    <recommendedName>
        <fullName evidence="3">EF-hand domain-containing protein</fullName>
    </recommendedName>
</protein>
<evidence type="ECO:0000256" key="1">
    <source>
        <dbReference type="ARBA" id="ARBA00022837"/>
    </source>
</evidence>
<dbReference type="EMBL" id="JAQMWT010000238">
    <property type="protein sequence ID" value="KAJ8607018.1"/>
    <property type="molecule type" value="Genomic_DNA"/>
</dbReference>
<dbReference type="Pfam" id="PF26187">
    <property type="entry name" value="Ig_NPHP4_4th"/>
    <property type="match status" value="1"/>
</dbReference>
<dbReference type="PROSITE" id="PS00018">
    <property type="entry name" value="EF_HAND_1"/>
    <property type="match status" value="11"/>
</dbReference>
<keyword evidence="1" id="KW-0106">Calcium</keyword>
<dbReference type="Pfam" id="PF13202">
    <property type="entry name" value="EF-hand_5"/>
    <property type="match status" value="3"/>
</dbReference>
<feature type="domain" description="EF-hand" evidence="3">
    <location>
        <begin position="1763"/>
        <end position="1798"/>
    </location>
</feature>
<dbReference type="InterPro" id="IPR018247">
    <property type="entry name" value="EF_Hand_1_Ca_BS"/>
</dbReference>
<feature type="compositionally biased region" description="Basic residues" evidence="2">
    <location>
        <begin position="492"/>
        <end position="507"/>
    </location>
</feature>
<feature type="compositionally biased region" description="Acidic residues" evidence="2">
    <location>
        <begin position="828"/>
        <end position="839"/>
    </location>
</feature>
<feature type="region of interest" description="Disordered" evidence="2">
    <location>
        <begin position="901"/>
        <end position="929"/>
    </location>
</feature>
<dbReference type="InterPro" id="IPR058686">
    <property type="entry name" value="Ig_NPHP4_3rd"/>
</dbReference>
<dbReference type="Pfam" id="PF13499">
    <property type="entry name" value="EF-hand_7"/>
    <property type="match status" value="3"/>
</dbReference>
<sequence length="2464" mass="272593">MAGLRRTTGLTKRKVKSERRRRRWQAFSRRRRRVAVEEGPHIATRLIPVCLRLRRSEGWSAPPGVKKHMICVSLSFFDCASRRFFGGTWVSRMVEPKAEFEELAYWCTRVDDPACVLVVELVACEVVEGRCAAQYGCGWTILRLFGEGSDTRVDAATDDENTKKFIACDVFDGTPRRLATAAEALGVTRSLPMPSARELAAAAGSSPACSIEYRLRRHDELSRVAHLLAEDEVVGANEMVPGLATGVLGRVERPPKLAASVVLEIRELRVKVRDRARLEQTLARYAGSKIVARRVAVGLHNGRALTLRDRADAVDGWKRMDLTRADGDVMAISEDATTELPGFARHRLVALVVALEYELESAKKRVFLGAQAYVPFDGRRLRLRTGRDLNYVELELEHPREDLAADALVFPPRDAAGDGDFEGLEGKNNLGHNTLVGLQLRARDGARNLDDETPDRDSDDSSSGDDESPYLDDNLEPAPSEDSSAVVDPYPRRPRHQSSTTRRRRGQHNIPADDDDSTSTSTPPPPERISPPPPRRETTETMMRAGLGSIRRETEERLWPSRSSLLARTLEAPIHRAEGGGVVAPRCDDNNNNNKVVVVVKNTATPLSRADRARLSRQGVANVDETPHPQSYDLSLEATDPLGRHEITIQFAALRKTSDDAQFPRSVYFTYQFYTHPPTRTERLRVLRGDELVAPLVRSRDEPGLALKYVVDTTNARPNEAEHLFEYLAKKTLRVDVWDAESRLGLGQLKVPLDGLLRQRAPVAKAAHEYPVLPIEASVDQHLIDGGLRTDRLDYLYVQVVMCNYGERGQRRDEKETTTVQDGKGDYSADDDDDDDDDVSGWRNKSLDAAERSKAMLTALQGRDSHGRPRNDAEALGALAKARQPKHRVRAKPLTTACETSSTLLAASRRPAVSTPEQQQQQQQQKQETAVTYDEVQQLVRRFRDEHGRVKYKGPLLALLEAPDARAVERRLMRVVKRAEESGTPLERVFGSFDTNRDGTVSLAELEEALRGLGCPAGAAAGLLRRFDADGDGRISLKEFVARVKRGERQKSSSSSPSLTAFEARVKAMLLKAEELGASVVDAFRQFDADDDGTLTEAEVGAAFRSLDQRLSASEVRKLFRHLDKDGSGGIEVSELLAFAGRDATDHLEMKLRVLLQAAERKGIAVADVFAAWDADGSGTLSRVELERGLKALSSTKGGGDRESFEALLNRLDADRSGEIQVEELYAFAKLDYAAFVEARLRQILVVAARDYDVSLDAVFREWDSDGSGTISAEELERGLLSLRPWGRLDEREVETLLRRIHVTTLREFVEFAGGDYSALVAERLRRVLARAETKGTSLDAAFAQWDADDSGEISRSELVQGLRALGFDDILEEEEDDGGGVIAERYALGDLYAFMGRDPVVVLEAKLRRVIHTSGISASEAFKHFDKNGDGAIAEPELAAGLRELPGFDGVSDAEARSLASLFGKETISVQDFERQVGTKATADAEAAALSSLREAMTRGGAKKKFATFRGLARAVKRRCPENLDGLTQVFRDVGAEPPGDEATLGILKLRFENSPKAFLAFCERAGVATPKEIAQSRGEPQLEAPSTPASAALALDKLRGLDADAFRVLDVDGSGALSADELREGLGLTKADARRVVEALDTDGNGAVDLDELLRFSSPPDDPSEKVAAKIRQVLRRKFSNSSSFRDYLNQQHRDVNLAAALDVATGLFRHVSRVDVEKVLPSTREALFDFLDGNKSSSSSIRRLDATKEKLRAILLRAEEMGTSLEECFGTLDENKDGTIAVPELRRGLERLGLDFDQVRDLCASFDGPIDLREFLRFVRGEEEEDEEEEEEKDEELVLPQYEFSLDPDARVVEKKVRRAARQLQARGVDVRALLAQYDPQDDGAIARSDFVHVLMQLGLSLLEVQPKILLGDECSTVRRRQLAQLARVRRGGAAAAPRPLVAPPLDYGNNNNDDELALVKWYREGAKRDMVKSMLRKAMVTTVTIHPSFGETAWFEHAVTNPLDHAERVLIEIETDVVLSQGTLRVITSSEEWARLRRLRSPACGDVGRKNIEPDMIDATGEVPNIMLMPAETVRVPFAFLLLEPPTPDARFGRDDKPFGSATARFVSAAGFAVSVLRVETRVHPCVVDRTLRFYQPEGEILKRAIRVAAPPRAARRRHHHRRGMLEAAIGPQIIDEEENGDDLFVHCVARGDTTDVSVTWRALDHGGGHEVLVKCDGVARFPAVGEFYVLLFRDRFCARLAELWHCVVHSRLRADANGLAGQSMGVDLVVNGDAAPRTVRAYCGDATGGPLEAFTTFDPPTHFRLVPRAHNKFAVHYRPTIPGSAKLHVHLVDVDTRDLVAAWLLTAVAASPAITKTYDVELPLDRPATKRIPYRNPWNKPKALALVSSDPALVRPRVHPAVHIPPNGLEYLRLYFAPITRPGLVQAFLYLNDAQTDQSEAVFLLRLLASSRQQQPCDA</sequence>
<dbReference type="PANTHER" id="PTHR31043">
    <property type="entry name" value="NEPHROCYSTIN-4"/>
    <property type="match status" value="1"/>
</dbReference>
<feature type="domain" description="EF-hand" evidence="3">
    <location>
        <begin position="981"/>
        <end position="1016"/>
    </location>
</feature>
<organism evidence="4 5">
    <name type="scientific">Chrysophaeum taylorii</name>
    <dbReference type="NCBI Taxonomy" id="2483200"/>
    <lineage>
        <taxon>Eukaryota</taxon>
        <taxon>Sar</taxon>
        <taxon>Stramenopiles</taxon>
        <taxon>Ochrophyta</taxon>
        <taxon>Pelagophyceae</taxon>
        <taxon>Pelagomonadales</taxon>
        <taxon>Pelagomonadaceae</taxon>
        <taxon>Chrysophaeum</taxon>
    </lineage>
</organism>
<proteinExistence type="predicted"/>
<feature type="compositionally biased region" description="Acidic residues" evidence="2">
    <location>
        <begin position="451"/>
        <end position="475"/>
    </location>
</feature>
<feature type="domain" description="EF-hand" evidence="3">
    <location>
        <begin position="1414"/>
        <end position="1449"/>
    </location>
</feature>
<feature type="domain" description="EF-hand" evidence="3">
    <location>
        <begin position="1075"/>
        <end position="1110"/>
    </location>
</feature>
<dbReference type="InterPro" id="IPR058688">
    <property type="entry name" value="Ig_NPHP4_2nd"/>
</dbReference>
<feature type="domain" description="EF-hand" evidence="3">
    <location>
        <begin position="1200"/>
        <end position="1235"/>
    </location>
</feature>
<keyword evidence="5" id="KW-1185">Reference proteome</keyword>
<feature type="region of interest" description="Disordered" evidence="2">
    <location>
        <begin position="442"/>
        <end position="540"/>
    </location>
</feature>
<dbReference type="SMART" id="SM00054">
    <property type="entry name" value="EFh"/>
    <property type="match status" value="13"/>
</dbReference>
<feature type="compositionally biased region" description="Basic and acidic residues" evidence="2">
    <location>
        <begin position="809"/>
        <end position="827"/>
    </location>
</feature>
<dbReference type="InterPro" id="IPR058687">
    <property type="entry name" value="Ig_NPHP4_1st"/>
</dbReference>
<gene>
    <name evidence="4" type="ORF">CTAYLR_006253</name>
</gene>
<evidence type="ECO:0000313" key="4">
    <source>
        <dbReference type="EMBL" id="KAJ8607018.1"/>
    </source>
</evidence>
<reference evidence="4" key="1">
    <citation type="submission" date="2023-01" db="EMBL/GenBank/DDBJ databases">
        <title>Metagenome sequencing of chrysophaentin producing Chrysophaeum taylorii.</title>
        <authorList>
            <person name="Davison J."/>
            <person name="Bewley C."/>
        </authorList>
    </citation>
    <scope>NUCLEOTIDE SEQUENCE</scope>
    <source>
        <strain evidence="4">NIES-1699</strain>
    </source>
</reference>
<dbReference type="PANTHER" id="PTHR31043:SF3">
    <property type="entry name" value="NEPHROCYSTIN-4"/>
    <property type="match status" value="1"/>
</dbReference>
<dbReference type="Pfam" id="PF26190">
    <property type="entry name" value="Ig_NPHP4_1st"/>
    <property type="match status" value="1"/>
</dbReference>
<name>A0AAD7UHQ4_9STRA</name>
<feature type="domain" description="EF-hand" evidence="3">
    <location>
        <begin position="1334"/>
        <end position="1369"/>
    </location>
</feature>